<dbReference type="PANTHER" id="PTHR37305">
    <property type="entry name" value="INTEGRAL MEMBRANE PROTEIN-RELATED"/>
    <property type="match status" value="1"/>
</dbReference>
<evidence type="ECO:0000256" key="1">
    <source>
        <dbReference type="SAM" id="Phobius"/>
    </source>
</evidence>
<dbReference type="GO" id="GO:0140359">
    <property type="term" value="F:ABC-type transporter activity"/>
    <property type="evidence" value="ECO:0007669"/>
    <property type="project" value="InterPro"/>
</dbReference>
<sequence length="315" mass="35860">MQFLNLIQNENMKIYRRISSWIIVGLLLVAVLLLVFMYSPNNSSTESADWKQGLQTSIDKEKKDLEKNGDQLGPEFVQMIQQNIAIDEYRIQHDLKPSPSNQLLQDSKDFMMLITLGVIIIGSMVVSSEFSWGTIKLLAIRPYHRYKLLLAKYLAMLLYTALLVVILFIITVVFAGLFFGFEGLFQNVLLFENGQVVEKPVLPLLFQGYGLGLIDLLMMSTLAFMISVVFRSQSLAIGIALGLLFMGNTITLFIASKYEWAKYILFANDLKQYLPGREPLFPDMTIGFSVTLLVIYYVVFIGITWLVFQKRDITA</sequence>
<proteinExistence type="predicted"/>
<dbReference type="RefSeq" id="WP_131925590.1">
    <property type="nucleotide sequence ID" value="NZ_SMAG01000006.1"/>
</dbReference>
<dbReference type="AlphaFoldDB" id="A0A4R3L427"/>
<protein>
    <submittedName>
        <fullName evidence="2">ABC-2 type transport system permease protein</fullName>
    </submittedName>
</protein>
<feature type="transmembrane region" description="Helical" evidence="1">
    <location>
        <begin position="201"/>
        <end position="228"/>
    </location>
</feature>
<keyword evidence="3" id="KW-1185">Reference proteome</keyword>
<dbReference type="OrthoDB" id="8613028at2"/>
<dbReference type="EMBL" id="SMAG01000006">
    <property type="protein sequence ID" value="TCS93675.1"/>
    <property type="molecule type" value="Genomic_DNA"/>
</dbReference>
<evidence type="ECO:0000313" key="2">
    <source>
        <dbReference type="EMBL" id="TCS93675.1"/>
    </source>
</evidence>
<dbReference type="GO" id="GO:0005886">
    <property type="term" value="C:plasma membrane"/>
    <property type="evidence" value="ECO:0007669"/>
    <property type="project" value="UniProtKB-SubCell"/>
</dbReference>
<dbReference type="Proteomes" id="UP000294937">
    <property type="component" value="Unassembled WGS sequence"/>
</dbReference>
<gene>
    <name evidence="2" type="ORF">EDD58_106108</name>
</gene>
<reference evidence="2 3" key="1">
    <citation type="submission" date="2019-03" db="EMBL/GenBank/DDBJ databases">
        <title>Genomic Encyclopedia of Type Strains, Phase IV (KMG-IV): sequencing the most valuable type-strain genomes for metagenomic binning, comparative biology and taxonomic classification.</title>
        <authorList>
            <person name="Goeker M."/>
        </authorList>
    </citation>
    <scope>NUCLEOTIDE SEQUENCE [LARGE SCALE GENOMIC DNA]</scope>
    <source>
        <strain evidence="2 3">DSM 45707</strain>
    </source>
</reference>
<feature type="transmembrane region" description="Helical" evidence="1">
    <location>
        <begin position="286"/>
        <end position="308"/>
    </location>
</feature>
<dbReference type="Pfam" id="PF12679">
    <property type="entry name" value="ABC2_membrane_2"/>
    <property type="match status" value="1"/>
</dbReference>
<feature type="transmembrane region" description="Helical" evidence="1">
    <location>
        <begin position="110"/>
        <end position="132"/>
    </location>
</feature>
<name>A0A4R3L427_9BACL</name>
<feature type="transmembrane region" description="Helical" evidence="1">
    <location>
        <begin position="21"/>
        <end position="39"/>
    </location>
</feature>
<feature type="transmembrane region" description="Helical" evidence="1">
    <location>
        <begin position="153"/>
        <end position="181"/>
    </location>
</feature>
<evidence type="ECO:0000313" key="3">
    <source>
        <dbReference type="Proteomes" id="UP000294937"/>
    </source>
</evidence>
<dbReference type="PANTHER" id="PTHR37305:SF1">
    <property type="entry name" value="MEMBRANE PROTEIN"/>
    <property type="match status" value="1"/>
</dbReference>
<comment type="caution">
    <text evidence="2">The sequence shown here is derived from an EMBL/GenBank/DDBJ whole genome shotgun (WGS) entry which is preliminary data.</text>
</comment>
<accession>A0A4R3L427</accession>
<keyword evidence="1" id="KW-1133">Transmembrane helix</keyword>
<keyword evidence="1" id="KW-0472">Membrane</keyword>
<organism evidence="2 3">
    <name type="scientific">Hazenella coriacea</name>
    <dbReference type="NCBI Taxonomy" id="1179467"/>
    <lineage>
        <taxon>Bacteria</taxon>
        <taxon>Bacillati</taxon>
        <taxon>Bacillota</taxon>
        <taxon>Bacilli</taxon>
        <taxon>Bacillales</taxon>
        <taxon>Thermoactinomycetaceae</taxon>
        <taxon>Hazenella</taxon>
    </lineage>
</organism>
<keyword evidence="1" id="KW-0812">Transmembrane</keyword>
<feature type="transmembrane region" description="Helical" evidence="1">
    <location>
        <begin position="235"/>
        <end position="255"/>
    </location>
</feature>